<dbReference type="SUPFAM" id="SSF46894">
    <property type="entry name" value="C-terminal effector domain of the bipartite response regulators"/>
    <property type="match status" value="1"/>
</dbReference>
<dbReference type="AlphaFoldDB" id="A0A1G9G9D9"/>
<dbReference type="OrthoDB" id="7854871at2"/>
<keyword evidence="1" id="KW-0238">DNA-binding</keyword>
<name>A0A1G9G9D9_9RHOB</name>
<dbReference type="Proteomes" id="UP000199382">
    <property type="component" value="Unassembled WGS sequence"/>
</dbReference>
<protein>
    <submittedName>
        <fullName evidence="1">DNA-binding transcriptional regulator, CsgD family</fullName>
    </submittedName>
</protein>
<proteinExistence type="predicted"/>
<evidence type="ECO:0000313" key="2">
    <source>
        <dbReference type="Proteomes" id="UP000199382"/>
    </source>
</evidence>
<keyword evidence="2" id="KW-1185">Reference proteome</keyword>
<dbReference type="InterPro" id="IPR036388">
    <property type="entry name" value="WH-like_DNA-bd_sf"/>
</dbReference>
<gene>
    <name evidence="1" type="ORF">SAMN04488026_10623</name>
</gene>
<dbReference type="STRING" id="571298.SAMN04488026_10623"/>
<dbReference type="GO" id="GO:0006355">
    <property type="term" value="P:regulation of DNA-templated transcription"/>
    <property type="evidence" value="ECO:0007669"/>
    <property type="project" value="InterPro"/>
</dbReference>
<organism evidence="1 2">
    <name type="scientific">Aliiruegeria lutimaris</name>
    <dbReference type="NCBI Taxonomy" id="571298"/>
    <lineage>
        <taxon>Bacteria</taxon>
        <taxon>Pseudomonadati</taxon>
        <taxon>Pseudomonadota</taxon>
        <taxon>Alphaproteobacteria</taxon>
        <taxon>Rhodobacterales</taxon>
        <taxon>Roseobacteraceae</taxon>
        <taxon>Aliiruegeria</taxon>
    </lineage>
</organism>
<dbReference type="RefSeq" id="WP_093162036.1">
    <property type="nucleotide sequence ID" value="NZ_FNEK01000062.1"/>
</dbReference>
<accession>A0A1G9G9D9</accession>
<dbReference type="InterPro" id="IPR016032">
    <property type="entry name" value="Sig_transdc_resp-reg_C-effctor"/>
</dbReference>
<dbReference type="Gene3D" id="1.10.10.10">
    <property type="entry name" value="Winged helix-like DNA-binding domain superfamily/Winged helix DNA-binding domain"/>
    <property type="match status" value="1"/>
</dbReference>
<sequence>MSDRDAAEEVSLKEQLDRIEQKIDRMLGLYDALGDIAAGLPPRLVAALHTMSPAEHVALQMVLDNRSNHEISVCLDVEEPRVAEWVDAVLAKLGVNRRAEIRRLMQPLMAAIPPENYARASGGIPKDWNDKYGVGGVPDPYRRIYHPNPD</sequence>
<dbReference type="GO" id="GO:0003677">
    <property type="term" value="F:DNA binding"/>
    <property type="evidence" value="ECO:0007669"/>
    <property type="project" value="UniProtKB-KW"/>
</dbReference>
<dbReference type="EMBL" id="FNEK01000062">
    <property type="protein sequence ID" value="SDK97309.1"/>
    <property type="molecule type" value="Genomic_DNA"/>
</dbReference>
<reference evidence="1 2" key="1">
    <citation type="submission" date="2016-10" db="EMBL/GenBank/DDBJ databases">
        <authorList>
            <person name="de Groot N.N."/>
        </authorList>
    </citation>
    <scope>NUCLEOTIDE SEQUENCE [LARGE SCALE GENOMIC DNA]</scope>
    <source>
        <strain evidence="1 2">DSM 25294</strain>
    </source>
</reference>
<evidence type="ECO:0000313" key="1">
    <source>
        <dbReference type="EMBL" id="SDK97309.1"/>
    </source>
</evidence>